<gene>
    <name evidence="1" type="ORF">FO013_13930</name>
</gene>
<protein>
    <submittedName>
        <fullName evidence="1">Uncharacterized protein</fullName>
    </submittedName>
</protein>
<evidence type="ECO:0000313" key="1">
    <source>
        <dbReference type="EMBL" id="TSI15111.1"/>
    </source>
</evidence>
<accession>A0A556CCF2</accession>
<dbReference type="RefSeq" id="WP_143923157.1">
    <property type="nucleotide sequence ID" value="NZ_VLTK01000007.1"/>
</dbReference>
<dbReference type="OrthoDB" id="4763494at2"/>
<sequence length="61" mass="6639">MLSWLATAEDRSVVTIAMPGGSTANAFATLVAWLDAWAEREKTTGMIFYDAQQSYGHDDGL</sequence>
<reference evidence="1 2" key="1">
    <citation type="submission" date="2019-07" db="EMBL/GenBank/DDBJ databases">
        <title>Draft genome sequence of Brevibacterium aurantiacum XU54 isolated from Xinjiang China.</title>
        <authorList>
            <person name="Xu X."/>
        </authorList>
    </citation>
    <scope>NUCLEOTIDE SEQUENCE [LARGE SCALE GENOMIC DNA]</scope>
    <source>
        <strain evidence="1 2">XU54</strain>
    </source>
</reference>
<comment type="caution">
    <text evidence="1">The sequence shown here is derived from an EMBL/GenBank/DDBJ whole genome shotgun (WGS) entry which is preliminary data.</text>
</comment>
<keyword evidence="2" id="KW-1185">Reference proteome</keyword>
<evidence type="ECO:0000313" key="2">
    <source>
        <dbReference type="Proteomes" id="UP000316406"/>
    </source>
</evidence>
<organism evidence="1 2">
    <name type="scientific">Brevibacterium aurantiacum</name>
    <dbReference type="NCBI Taxonomy" id="273384"/>
    <lineage>
        <taxon>Bacteria</taxon>
        <taxon>Bacillati</taxon>
        <taxon>Actinomycetota</taxon>
        <taxon>Actinomycetes</taxon>
        <taxon>Micrococcales</taxon>
        <taxon>Brevibacteriaceae</taxon>
        <taxon>Brevibacterium</taxon>
    </lineage>
</organism>
<name>A0A556CCF2_BREAU</name>
<dbReference type="Proteomes" id="UP000316406">
    <property type="component" value="Unassembled WGS sequence"/>
</dbReference>
<dbReference type="EMBL" id="VLTK01000007">
    <property type="protein sequence ID" value="TSI15111.1"/>
    <property type="molecule type" value="Genomic_DNA"/>
</dbReference>
<proteinExistence type="predicted"/>
<dbReference type="AlphaFoldDB" id="A0A556CCF2"/>